<dbReference type="SUPFAM" id="SSF53098">
    <property type="entry name" value="Ribonuclease H-like"/>
    <property type="match status" value="1"/>
</dbReference>
<protein>
    <recommendedName>
        <fullName evidence="1">RNA-directed DNA polymerase</fullName>
        <ecNumber evidence="1">2.7.7.49</ecNumber>
    </recommendedName>
</protein>
<evidence type="ECO:0000259" key="12">
    <source>
        <dbReference type="PROSITE" id="PS50878"/>
    </source>
</evidence>
<evidence type="ECO:0000313" key="14">
    <source>
        <dbReference type="EnsemblMetazoa" id="XP_014259895.1"/>
    </source>
</evidence>
<feature type="domain" description="Integrase catalytic" evidence="13">
    <location>
        <begin position="889"/>
        <end position="1049"/>
    </location>
</feature>
<dbReference type="InterPro" id="IPR001878">
    <property type="entry name" value="Znf_CCHC"/>
</dbReference>
<dbReference type="Pfam" id="PF00078">
    <property type="entry name" value="RVT_1"/>
    <property type="match status" value="1"/>
</dbReference>
<dbReference type="RefSeq" id="XP_014259895.1">
    <property type="nucleotide sequence ID" value="XM_014404409.2"/>
</dbReference>
<dbReference type="CDD" id="cd09274">
    <property type="entry name" value="RNase_HI_RT_Ty3"/>
    <property type="match status" value="1"/>
</dbReference>
<evidence type="ECO:0000256" key="1">
    <source>
        <dbReference type="ARBA" id="ARBA00012493"/>
    </source>
</evidence>
<reference evidence="14" key="1">
    <citation type="submission" date="2022-01" db="UniProtKB">
        <authorList>
            <consortium name="EnsemblMetazoa"/>
        </authorList>
    </citation>
    <scope>IDENTIFICATION</scope>
</reference>
<evidence type="ECO:0000256" key="3">
    <source>
        <dbReference type="ARBA" id="ARBA00022695"/>
    </source>
</evidence>
<dbReference type="PROSITE" id="PS50878">
    <property type="entry name" value="RT_POL"/>
    <property type="match status" value="1"/>
</dbReference>
<evidence type="ECO:0000256" key="7">
    <source>
        <dbReference type="ARBA" id="ARBA00022918"/>
    </source>
</evidence>
<dbReference type="InterPro" id="IPR001584">
    <property type="entry name" value="Integrase_cat-core"/>
</dbReference>
<evidence type="ECO:0000256" key="4">
    <source>
        <dbReference type="ARBA" id="ARBA00022722"/>
    </source>
</evidence>
<dbReference type="OMA" id="IISECAT"/>
<evidence type="ECO:0000256" key="5">
    <source>
        <dbReference type="ARBA" id="ARBA00022759"/>
    </source>
</evidence>
<keyword evidence="8" id="KW-0479">Metal-binding</keyword>
<dbReference type="InterPro" id="IPR036875">
    <property type="entry name" value="Znf_CCHC_sf"/>
</dbReference>
<dbReference type="Gene3D" id="4.10.60.10">
    <property type="entry name" value="Zinc finger, CCHC-type"/>
    <property type="match status" value="1"/>
</dbReference>
<dbReference type="GO" id="GO:0008270">
    <property type="term" value="F:zinc ion binding"/>
    <property type="evidence" value="ECO:0007669"/>
    <property type="project" value="UniProtKB-KW"/>
</dbReference>
<dbReference type="Pfam" id="PF17917">
    <property type="entry name" value="RT_RNaseH"/>
    <property type="match status" value="1"/>
</dbReference>
<dbReference type="InterPro" id="IPR012337">
    <property type="entry name" value="RNaseH-like_sf"/>
</dbReference>
<dbReference type="OrthoDB" id="6382339at2759"/>
<dbReference type="PANTHER" id="PTHR37984">
    <property type="entry name" value="PROTEIN CBG26694"/>
    <property type="match status" value="1"/>
</dbReference>
<dbReference type="GO" id="GO:0015074">
    <property type="term" value="P:DNA integration"/>
    <property type="evidence" value="ECO:0007669"/>
    <property type="project" value="InterPro"/>
</dbReference>
<dbReference type="Pfam" id="PF00665">
    <property type="entry name" value="rve"/>
    <property type="match status" value="1"/>
</dbReference>
<dbReference type="Gene3D" id="3.30.420.10">
    <property type="entry name" value="Ribonuclease H-like superfamily/Ribonuclease H"/>
    <property type="match status" value="1"/>
</dbReference>
<evidence type="ECO:0000256" key="8">
    <source>
        <dbReference type="PROSITE-ProRule" id="PRU00047"/>
    </source>
</evidence>
<keyword evidence="7" id="KW-0695">RNA-directed DNA polymerase</keyword>
<dbReference type="Proteomes" id="UP000494040">
    <property type="component" value="Unassembled WGS sequence"/>
</dbReference>
<keyword evidence="4" id="KW-0540">Nuclease</keyword>
<dbReference type="CDD" id="cd00303">
    <property type="entry name" value="retropepsin_like"/>
    <property type="match status" value="1"/>
</dbReference>
<evidence type="ECO:0000256" key="9">
    <source>
        <dbReference type="SAM" id="Coils"/>
    </source>
</evidence>
<dbReference type="AlphaFoldDB" id="A0A8I6SHW2"/>
<dbReference type="Gene3D" id="2.40.70.10">
    <property type="entry name" value="Acid Proteases"/>
    <property type="match status" value="1"/>
</dbReference>
<dbReference type="InterPro" id="IPR043128">
    <property type="entry name" value="Rev_trsase/Diguanyl_cyclase"/>
</dbReference>
<keyword evidence="5" id="KW-0255">Endonuclease</keyword>
<dbReference type="SUPFAM" id="SSF57756">
    <property type="entry name" value="Retrovirus zinc finger-like domains"/>
    <property type="match status" value="1"/>
</dbReference>
<keyword evidence="8" id="KW-0862">Zinc</keyword>
<dbReference type="InterPro" id="IPR041373">
    <property type="entry name" value="RT_RNaseH"/>
</dbReference>
<keyword evidence="8" id="KW-0863">Zinc-finger</keyword>
<dbReference type="EC" id="2.7.7.49" evidence="1"/>
<dbReference type="GeneID" id="106672751"/>
<dbReference type="InterPro" id="IPR021109">
    <property type="entry name" value="Peptidase_aspartic_dom_sf"/>
</dbReference>
<dbReference type="GO" id="GO:0042575">
    <property type="term" value="C:DNA polymerase complex"/>
    <property type="evidence" value="ECO:0007669"/>
    <property type="project" value="UniProtKB-ARBA"/>
</dbReference>
<dbReference type="InterPro" id="IPR036397">
    <property type="entry name" value="RNaseH_sf"/>
</dbReference>
<evidence type="ECO:0000259" key="11">
    <source>
        <dbReference type="PROSITE" id="PS50158"/>
    </source>
</evidence>
<proteinExistence type="predicted"/>
<evidence type="ECO:0000256" key="10">
    <source>
        <dbReference type="SAM" id="MobiDB-lite"/>
    </source>
</evidence>
<evidence type="ECO:0000259" key="13">
    <source>
        <dbReference type="PROSITE" id="PS50994"/>
    </source>
</evidence>
<feature type="region of interest" description="Disordered" evidence="10">
    <location>
        <begin position="1162"/>
        <end position="1193"/>
    </location>
</feature>
<dbReference type="InterPro" id="IPR043502">
    <property type="entry name" value="DNA/RNA_pol_sf"/>
</dbReference>
<keyword evidence="6" id="KW-0378">Hydrolase</keyword>
<feature type="domain" description="CCHC-type" evidence="11">
    <location>
        <begin position="237"/>
        <end position="252"/>
    </location>
</feature>
<dbReference type="InterPro" id="IPR000477">
    <property type="entry name" value="RT_dom"/>
</dbReference>
<dbReference type="SUPFAM" id="SSF50630">
    <property type="entry name" value="Acid proteases"/>
    <property type="match status" value="1"/>
</dbReference>
<dbReference type="GO" id="GO:0003676">
    <property type="term" value="F:nucleic acid binding"/>
    <property type="evidence" value="ECO:0007669"/>
    <property type="project" value="InterPro"/>
</dbReference>
<dbReference type="SMART" id="SM00343">
    <property type="entry name" value="ZnF_C2HC"/>
    <property type="match status" value="2"/>
</dbReference>
<feature type="coiled-coil region" evidence="9">
    <location>
        <begin position="150"/>
        <end position="177"/>
    </location>
</feature>
<evidence type="ECO:0000313" key="15">
    <source>
        <dbReference type="Proteomes" id="UP000494040"/>
    </source>
</evidence>
<feature type="domain" description="Reverse transcriptase" evidence="12">
    <location>
        <begin position="435"/>
        <end position="617"/>
    </location>
</feature>
<dbReference type="Gene3D" id="3.10.10.10">
    <property type="entry name" value="HIV Type 1 Reverse Transcriptase, subunit A, domain 1"/>
    <property type="match status" value="1"/>
</dbReference>
<evidence type="ECO:0000256" key="6">
    <source>
        <dbReference type="ARBA" id="ARBA00022801"/>
    </source>
</evidence>
<dbReference type="Pfam" id="PF13975">
    <property type="entry name" value="gag-asp_proteas"/>
    <property type="match status" value="1"/>
</dbReference>
<dbReference type="PROSITE" id="PS50158">
    <property type="entry name" value="ZF_CCHC"/>
    <property type="match status" value="1"/>
</dbReference>
<dbReference type="PROSITE" id="PS50994">
    <property type="entry name" value="INTEGRASE"/>
    <property type="match status" value="1"/>
</dbReference>
<keyword evidence="3" id="KW-0548">Nucleotidyltransferase</keyword>
<keyword evidence="2" id="KW-0808">Transferase</keyword>
<dbReference type="GO" id="GO:0003964">
    <property type="term" value="F:RNA-directed DNA polymerase activity"/>
    <property type="evidence" value="ECO:0007669"/>
    <property type="project" value="UniProtKB-KW"/>
</dbReference>
<organism evidence="14 15">
    <name type="scientific">Cimex lectularius</name>
    <name type="common">Bed bug</name>
    <name type="synonym">Acanthia lectularia</name>
    <dbReference type="NCBI Taxonomy" id="79782"/>
    <lineage>
        <taxon>Eukaryota</taxon>
        <taxon>Metazoa</taxon>
        <taxon>Ecdysozoa</taxon>
        <taxon>Arthropoda</taxon>
        <taxon>Hexapoda</taxon>
        <taxon>Insecta</taxon>
        <taxon>Pterygota</taxon>
        <taxon>Neoptera</taxon>
        <taxon>Paraneoptera</taxon>
        <taxon>Hemiptera</taxon>
        <taxon>Heteroptera</taxon>
        <taxon>Panheteroptera</taxon>
        <taxon>Cimicomorpha</taxon>
        <taxon>Cimicidae</taxon>
        <taxon>Cimex</taxon>
    </lineage>
</organism>
<dbReference type="InterPro" id="IPR050951">
    <property type="entry name" value="Retrovirus_Pol_polyprotein"/>
</dbReference>
<dbReference type="EnsemblMetazoa" id="XM_014404409.2">
    <property type="protein sequence ID" value="XP_014259895.1"/>
    <property type="gene ID" value="LOC106672751"/>
</dbReference>
<keyword evidence="9" id="KW-0175">Coiled coil</keyword>
<evidence type="ECO:0000256" key="2">
    <source>
        <dbReference type="ARBA" id="ARBA00022679"/>
    </source>
</evidence>
<dbReference type="Gene3D" id="3.30.70.270">
    <property type="match status" value="2"/>
</dbReference>
<dbReference type="KEGG" id="clec:106672751"/>
<keyword evidence="15" id="KW-1185">Reference proteome</keyword>
<dbReference type="SUPFAM" id="SSF56672">
    <property type="entry name" value="DNA/RNA polymerases"/>
    <property type="match status" value="1"/>
</dbReference>
<dbReference type="PANTHER" id="PTHR37984:SF5">
    <property type="entry name" value="PROTEIN NYNRIN-LIKE"/>
    <property type="match status" value="1"/>
</dbReference>
<dbReference type="GO" id="GO:0016787">
    <property type="term" value="F:hydrolase activity"/>
    <property type="evidence" value="ECO:0007669"/>
    <property type="project" value="UniProtKB-KW"/>
</dbReference>
<dbReference type="CDD" id="cd01647">
    <property type="entry name" value="RT_LTR"/>
    <property type="match status" value="1"/>
</dbReference>
<sequence>MDKYLKPNRFDTSPDSPAADKEFSHWLTTFENFLDSAEESLEDADKLKVIANFLSYNVYEIISECATYSDAINTLKATFIKKRSEIFARHLLTMRKQSPEESIDRYVQSLKIMSKDCEFSAVSAEQHRNLYIRDAFINGLLSSQIRQRLLEEATLSLDEAVRRAVSLEMALRQAEEYSRSQHTCAGLEAEPPATDPESFSDKIKDVCATIQTERARCYFCGQKRHPRFSCPAKDVECNNCGTRGHYARVCRKPTREPKSKTVSAAIIASLNGKFLHQLSHAITMAMVNGISAQCLVDTGSSGSFISLDFVLKHNISIVPSEGRVSMASTSLKTNTEGYVTVNLRIADQIYKDYKLHVLRELCADVLIGHDLLREHEGITLRFGGRKALLAICSGVAQVEPPNLFSHLSEDCRPIATKSRRYHKEDMEFIKAEIARLVSEGIIEPSNSPWRAQVLVTKNENHKKRLVIDYSQTINKFTFLDAYPLPNIDDLIRKIASYTYFSTIDLKNAYHQIPIADKERKFTAFEASGRLYQFTRIPFGITNGVACFQRVMDKIISEERLTGVFAYLDDISVCGKDRAEHDSNLSRLMAVLDKLGFEVNQAKSKFAQLKINVLGHQVFHNLIKPDPARLAPLMDMPLPRDATSLRRALGFFAHYSKWIPHFSDKIRRFTNPQLRFPLDSLAAEDFENLKREITEAVVTTVDDSSPLVVETDASDVALAATLSQNGRPVAFFSRTLNKCEKGHSSIEKEAGAIVESIRNWKSFLLGKHFHLITDQEALSFIFNKKQASKIKNEKITRWRLELAPFSYDITYRPGAENVKADALSRICNAVSVTELYELHKSLCHPGITRMYHWLRSKNLPYSLEDVRRLNCSICAEVKPRFMRTKGTLIKATSPFERLNMDFKGPLPSKSKNRYLLTIIDEYSRFPFAYPCRDISSDTVVECLKNLFCTFGVPAYIHTDRGTSFMSQEVKAFLCSNGVATSRTTPYNPQGNGQVERLNGTLWRTITLALKTRGLPVQDWEEVLQESLHAIRSLLCTAINTTPHERLFSHPRRTANGEALPSWLAPGPVLAKCNRKGKYDKEVEEVELIEANPQYALIRWPNGVESTVSLRQLAPAGNTSHVESPEVVTPVVADGRDTSHLAVESQGLVDGSGSDGALLEFAPPVGVEEGSPSVKEPRQSQRIRNRPAYLKDYVN</sequence>
<name>A0A8I6SHW2_CIMLE</name>
<dbReference type="GO" id="GO:0004519">
    <property type="term" value="F:endonuclease activity"/>
    <property type="evidence" value="ECO:0007669"/>
    <property type="project" value="UniProtKB-KW"/>
</dbReference>
<accession>A0A8I6SHW2</accession>